<dbReference type="Gene3D" id="3.40.50.80">
    <property type="entry name" value="Nucleotide-binding domain of ferredoxin-NADP reductase (FNR) module"/>
    <property type="match status" value="1"/>
</dbReference>
<dbReference type="RefSeq" id="WP_038374697.1">
    <property type="nucleotide sequence ID" value="NZ_KK070016.1"/>
</dbReference>
<dbReference type="Proteomes" id="UP000023067">
    <property type="component" value="Unassembled WGS sequence"/>
</dbReference>
<accession>Z9JP32</accession>
<dbReference type="PANTHER" id="PTHR30157">
    <property type="entry name" value="FERRIC REDUCTASE, NADPH-DEPENDENT"/>
    <property type="match status" value="1"/>
</dbReference>
<dbReference type="Pfam" id="PF04954">
    <property type="entry name" value="SIP"/>
    <property type="match status" value="1"/>
</dbReference>
<dbReference type="InterPro" id="IPR039261">
    <property type="entry name" value="FNR_nucleotide-bd"/>
</dbReference>
<dbReference type="PROSITE" id="PS51384">
    <property type="entry name" value="FAD_FR"/>
    <property type="match status" value="1"/>
</dbReference>
<reference evidence="2 3" key="1">
    <citation type="submission" date="2014-02" db="EMBL/GenBank/DDBJ databases">
        <title>Genome sequence of Brachybacterium phenoliresistens strain W13A50.</title>
        <authorList>
            <person name="Wang X."/>
        </authorList>
    </citation>
    <scope>NUCLEOTIDE SEQUENCE [LARGE SCALE GENOMIC DNA]</scope>
    <source>
        <strain evidence="2 3">W13A50</strain>
    </source>
</reference>
<dbReference type="InterPro" id="IPR017927">
    <property type="entry name" value="FAD-bd_FR_type"/>
</dbReference>
<dbReference type="eggNOG" id="COG2375">
    <property type="taxonomic scope" value="Bacteria"/>
</dbReference>
<dbReference type="OrthoDB" id="3291337at2"/>
<dbReference type="STRING" id="396014.BF93_13200"/>
<dbReference type="Gene3D" id="2.40.30.10">
    <property type="entry name" value="Translation factors"/>
    <property type="match status" value="1"/>
</dbReference>
<proteinExistence type="predicted"/>
<sequence>MSSYPRTMPESPRMFCARVARSRRLSPAFQRVTITGPELDGFAFAGLDHWFRLFLPQDPQGPFPLPVVEGRTWWQPYLDIDESVRPHCSNYTVADLRRTEAGTELDVDVVLHWDETGELCGGVAIWATSARPGDPLALLDQGVLFDPPADARELVLVTDETGLPGVRGIVRDLPADARGRIYVEVPGAGDVEDWQVPSGMSIAWLPREDAHARPGALALAALQADPAPSPESYAYVVGESALATGGRRHLVRAGLAKDRIFFSGFWKQEKARAAQPAAA</sequence>
<dbReference type="InterPro" id="IPR013113">
    <property type="entry name" value="SIP_FAD-bd"/>
</dbReference>
<dbReference type="InterPro" id="IPR007037">
    <property type="entry name" value="SIP_rossman_dom"/>
</dbReference>
<dbReference type="PATRIC" id="fig|396014.3.peg.3678"/>
<dbReference type="GO" id="GO:0016491">
    <property type="term" value="F:oxidoreductase activity"/>
    <property type="evidence" value="ECO:0007669"/>
    <property type="project" value="InterPro"/>
</dbReference>
<evidence type="ECO:0000259" key="1">
    <source>
        <dbReference type="PROSITE" id="PS51384"/>
    </source>
</evidence>
<comment type="caution">
    <text evidence="2">The sequence shown here is derived from an EMBL/GenBank/DDBJ whole genome shotgun (WGS) entry which is preliminary data.</text>
</comment>
<dbReference type="CDD" id="cd06193">
    <property type="entry name" value="siderophore_interacting"/>
    <property type="match status" value="1"/>
</dbReference>
<evidence type="ECO:0000313" key="3">
    <source>
        <dbReference type="Proteomes" id="UP000023067"/>
    </source>
</evidence>
<dbReference type="InterPro" id="IPR039374">
    <property type="entry name" value="SIP_fam"/>
</dbReference>
<protein>
    <submittedName>
        <fullName evidence="2">Siderophore-interacting protein</fullName>
    </submittedName>
</protein>
<dbReference type="EMBL" id="JDYK01000034">
    <property type="protein sequence ID" value="EWS79516.1"/>
    <property type="molecule type" value="Genomic_DNA"/>
</dbReference>
<evidence type="ECO:0000313" key="2">
    <source>
        <dbReference type="EMBL" id="EWS79516.1"/>
    </source>
</evidence>
<organism evidence="2 3">
    <name type="scientific">Brachybacterium phenoliresistens</name>
    <dbReference type="NCBI Taxonomy" id="396014"/>
    <lineage>
        <taxon>Bacteria</taxon>
        <taxon>Bacillati</taxon>
        <taxon>Actinomycetota</taxon>
        <taxon>Actinomycetes</taxon>
        <taxon>Micrococcales</taxon>
        <taxon>Dermabacteraceae</taxon>
        <taxon>Brachybacterium</taxon>
    </lineage>
</organism>
<name>Z9JP32_9MICO</name>
<gene>
    <name evidence="2" type="ORF">BF93_13200</name>
</gene>
<feature type="domain" description="FAD-binding FR-type" evidence="1">
    <location>
        <begin position="12"/>
        <end position="148"/>
    </location>
</feature>
<keyword evidence="3" id="KW-1185">Reference proteome</keyword>
<dbReference type="PANTHER" id="PTHR30157:SF0">
    <property type="entry name" value="NADPH-DEPENDENT FERRIC-CHELATE REDUCTASE"/>
    <property type="match status" value="1"/>
</dbReference>
<dbReference type="Pfam" id="PF08021">
    <property type="entry name" value="FAD_binding_9"/>
    <property type="match status" value="1"/>
</dbReference>
<dbReference type="AlphaFoldDB" id="Z9JP32"/>
<dbReference type="HOGENOM" id="CLU_040923_2_0_11"/>